<keyword evidence="8" id="KW-0443">Lipid metabolism</keyword>
<evidence type="ECO:0000256" key="15">
    <source>
        <dbReference type="PIRSR" id="PIRSR000447-1"/>
    </source>
</evidence>
<dbReference type="EC" id="2.3.1.179" evidence="3 14"/>
<dbReference type="PROSITE" id="PS52004">
    <property type="entry name" value="KS3_2"/>
    <property type="match status" value="1"/>
</dbReference>
<dbReference type="InterPro" id="IPR016039">
    <property type="entry name" value="Thiolase-like"/>
</dbReference>
<dbReference type="CDD" id="cd00834">
    <property type="entry name" value="KAS_I_II"/>
    <property type="match status" value="1"/>
</dbReference>
<evidence type="ECO:0000256" key="16">
    <source>
        <dbReference type="RuleBase" id="RU003694"/>
    </source>
</evidence>
<dbReference type="Proteomes" id="UP001139006">
    <property type="component" value="Unassembled WGS sequence"/>
</dbReference>
<evidence type="ECO:0000256" key="14">
    <source>
        <dbReference type="PIRNR" id="PIRNR000447"/>
    </source>
</evidence>
<feature type="active site" description="For beta-ketoacyl synthase activity" evidence="15">
    <location>
        <position position="162"/>
    </location>
</feature>
<comment type="caution">
    <text evidence="18">The sequence shown here is derived from an EMBL/GenBank/DDBJ whole genome shotgun (WGS) entry which is preliminary data.</text>
</comment>
<keyword evidence="5 14" id="KW-0444">Lipid biosynthesis</keyword>
<comment type="similarity">
    <text evidence="2 14 16">Belongs to the thiolase-like superfamily. Beta-ketoacyl-ACP synthases family.</text>
</comment>
<organism evidence="18 19">
    <name type="scientific">Ligilactobacillus ubinensis</name>
    <dbReference type="NCBI Taxonomy" id="2876789"/>
    <lineage>
        <taxon>Bacteria</taxon>
        <taxon>Bacillati</taxon>
        <taxon>Bacillota</taxon>
        <taxon>Bacilli</taxon>
        <taxon>Lactobacillales</taxon>
        <taxon>Lactobacillaceae</taxon>
        <taxon>Ligilactobacillus</taxon>
    </lineage>
</organism>
<evidence type="ECO:0000256" key="9">
    <source>
        <dbReference type="ARBA" id="ARBA00023160"/>
    </source>
</evidence>
<keyword evidence="19" id="KW-1185">Reference proteome</keyword>
<keyword evidence="9 14" id="KW-0275">Fatty acid biosynthesis</keyword>
<dbReference type="InterPro" id="IPR020841">
    <property type="entry name" value="PKS_Beta-ketoAc_synthase_dom"/>
</dbReference>
<reference evidence="18 19" key="1">
    <citation type="journal article" date="2023" name="Int. J. Syst. Evol. Microbiol.">
        <title>Ligilactobacillus ubinensis sp. nov., a novel species isolated from the wild ferment of a durian fruit (Durio zibethinus).</title>
        <authorList>
            <person name="Heng Y.C."/>
            <person name="Menon N."/>
            <person name="Chen B."/>
            <person name="Loo B.Z.L."/>
            <person name="Wong G.W.J."/>
            <person name="Lim A.C.H."/>
            <person name="Silvaraju S."/>
            <person name="Kittelmann S."/>
        </authorList>
    </citation>
    <scope>NUCLEOTIDE SEQUENCE [LARGE SCALE GENOMIC DNA]</scope>
    <source>
        <strain evidence="18 19">WILCCON 0076</strain>
    </source>
</reference>
<evidence type="ECO:0000256" key="10">
    <source>
        <dbReference type="ARBA" id="ARBA00023315"/>
    </source>
</evidence>
<dbReference type="GO" id="GO:0004315">
    <property type="term" value="F:3-oxoacyl-[acyl-carrier-protein] synthase activity"/>
    <property type="evidence" value="ECO:0007669"/>
    <property type="project" value="UniProtKB-UniRule"/>
</dbReference>
<dbReference type="PANTHER" id="PTHR11712:SF336">
    <property type="entry name" value="3-OXOACYL-[ACYL-CARRIER-PROTEIN] SYNTHASE, MITOCHONDRIAL"/>
    <property type="match status" value="1"/>
</dbReference>
<comment type="pathway">
    <text evidence="1 14">Lipid metabolism; fatty acid biosynthesis.</text>
</comment>
<dbReference type="SMART" id="SM00825">
    <property type="entry name" value="PKS_KS"/>
    <property type="match status" value="1"/>
</dbReference>
<dbReference type="GO" id="GO:0005829">
    <property type="term" value="C:cytosol"/>
    <property type="evidence" value="ECO:0007669"/>
    <property type="project" value="TreeGrafter"/>
</dbReference>
<accession>A0A9X2JKD4</accession>
<dbReference type="Pfam" id="PF02801">
    <property type="entry name" value="Ketoacyl-synt_C"/>
    <property type="match status" value="1"/>
</dbReference>
<evidence type="ECO:0000256" key="1">
    <source>
        <dbReference type="ARBA" id="ARBA00005194"/>
    </source>
</evidence>
<comment type="catalytic activity">
    <reaction evidence="13 14">
        <text>a fatty acyl-[ACP] + malonyl-[ACP] + H(+) = a 3-oxoacyl-[ACP] + holo-[ACP] + CO2</text>
        <dbReference type="Rhea" id="RHEA:22836"/>
        <dbReference type="Rhea" id="RHEA-COMP:9623"/>
        <dbReference type="Rhea" id="RHEA-COMP:9685"/>
        <dbReference type="Rhea" id="RHEA-COMP:9916"/>
        <dbReference type="Rhea" id="RHEA-COMP:14125"/>
        <dbReference type="ChEBI" id="CHEBI:15378"/>
        <dbReference type="ChEBI" id="CHEBI:16526"/>
        <dbReference type="ChEBI" id="CHEBI:64479"/>
        <dbReference type="ChEBI" id="CHEBI:78449"/>
        <dbReference type="ChEBI" id="CHEBI:78776"/>
        <dbReference type="ChEBI" id="CHEBI:138651"/>
    </reaction>
</comment>
<evidence type="ECO:0000256" key="5">
    <source>
        <dbReference type="ARBA" id="ARBA00022516"/>
    </source>
</evidence>
<dbReference type="NCBIfam" id="NF005589">
    <property type="entry name" value="PRK07314.1"/>
    <property type="match status" value="1"/>
</dbReference>
<evidence type="ECO:0000313" key="18">
    <source>
        <dbReference type="EMBL" id="MCP0886004.1"/>
    </source>
</evidence>
<comment type="catalytic activity">
    <reaction evidence="12 14">
        <text>(9Z)-hexadecenoyl-[ACP] + malonyl-[ACP] + H(+) = 3-oxo-(11Z)-octadecenoyl-[ACP] + holo-[ACP] + CO2</text>
        <dbReference type="Rhea" id="RHEA:55040"/>
        <dbReference type="Rhea" id="RHEA-COMP:9623"/>
        <dbReference type="Rhea" id="RHEA-COMP:9685"/>
        <dbReference type="Rhea" id="RHEA-COMP:10800"/>
        <dbReference type="Rhea" id="RHEA-COMP:14074"/>
        <dbReference type="ChEBI" id="CHEBI:15378"/>
        <dbReference type="ChEBI" id="CHEBI:16526"/>
        <dbReference type="ChEBI" id="CHEBI:64479"/>
        <dbReference type="ChEBI" id="CHEBI:78449"/>
        <dbReference type="ChEBI" id="CHEBI:83989"/>
        <dbReference type="ChEBI" id="CHEBI:138538"/>
        <dbReference type="EC" id="2.3.1.179"/>
    </reaction>
</comment>
<evidence type="ECO:0000256" key="7">
    <source>
        <dbReference type="ARBA" id="ARBA00022832"/>
    </source>
</evidence>
<protein>
    <recommendedName>
        <fullName evidence="4 14">3-oxoacyl-[acyl-carrier-protein] synthase 2</fullName>
        <ecNumber evidence="3 14">2.3.1.179</ecNumber>
    </recommendedName>
</protein>
<dbReference type="EMBL" id="JAIULA010000002">
    <property type="protein sequence ID" value="MCP0886004.1"/>
    <property type="molecule type" value="Genomic_DNA"/>
</dbReference>
<name>A0A9X2JKD4_9LACO</name>
<dbReference type="AlphaFoldDB" id="A0A9X2JKD4"/>
<evidence type="ECO:0000256" key="3">
    <source>
        <dbReference type="ARBA" id="ARBA00012356"/>
    </source>
</evidence>
<dbReference type="SUPFAM" id="SSF53901">
    <property type="entry name" value="Thiolase-like"/>
    <property type="match status" value="2"/>
</dbReference>
<evidence type="ECO:0000256" key="12">
    <source>
        <dbReference type="ARBA" id="ARBA00047318"/>
    </source>
</evidence>
<dbReference type="NCBIfam" id="TIGR03150">
    <property type="entry name" value="fabF"/>
    <property type="match status" value="1"/>
</dbReference>
<dbReference type="InterPro" id="IPR014030">
    <property type="entry name" value="Ketoacyl_synth_N"/>
</dbReference>
<gene>
    <name evidence="18" type="primary">fabF</name>
    <name evidence="18" type="ORF">LB941_01475</name>
</gene>
<feature type="domain" description="Ketosynthase family 3 (KS3)" evidence="17">
    <location>
        <begin position="1"/>
        <end position="408"/>
    </location>
</feature>
<evidence type="ECO:0000259" key="17">
    <source>
        <dbReference type="PROSITE" id="PS52004"/>
    </source>
</evidence>
<evidence type="ECO:0000256" key="11">
    <source>
        <dbReference type="ARBA" id="ARBA00024006"/>
    </source>
</evidence>
<dbReference type="PIRSF" id="PIRSF000447">
    <property type="entry name" value="KAS_II"/>
    <property type="match status" value="1"/>
</dbReference>
<dbReference type="InterPro" id="IPR000794">
    <property type="entry name" value="Beta-ketoacyl_synthase"/>
</dbReference>
<evidence type="ECO:0000256" key="4">
    <source>
        <dbReference type="ARBA" id="ARBA00014657"/>
    </source>
</evidence>
<evidence type="ECO:0000256" key="6">
    <source>
        <dbReference type="ARBA" id="ARBA00022679"/>
    </source>
</evidence>
<dbReference type="Pfam" id="PF00109">
    <property type="entry name" value="ketoacyl-synt"/>
    <property type="match status" value="1"/>
</dbReference>
<dbReference type="RefSeq" id="WP_253358891.1">
    <property type="nucleotide sequence ID" value="NZ_JAIULA010000002.1"/>
</dbReference>
<dbReference type="InterPro" id="IPR017568">
    <property type="entry name" value="3-oxoacyl-ACP_synth-2"/>
</dbReference>
<evidence type="ECO:0000256" key="2">
    <source>
        <dbReference type="ARBA" id="ARBA00008467"/>
    </source>
</evidence>
<sequence length="412" mass="42834">MTKVVITGMGALTPIGNDAPTFIANLMTGKLGIAPITKFDATETGITVAGEVKDFDPKQRVGKKAARRMDLFSQYAVHTALEAVEQAGITKENVDPYEMGVIIGSGIGGLTTIQEQVIKMHDKGPQRVSPMFVPTSIANMAAGNVALTVGAKNICTAIVTACASGTNAIGEAYRQIKEGRAQVMLAGGAEASVNEIGIAGFAALTALSKQTDPTKASLPFDKDRSGFVLGEGAATLVLESEEHAKKRNAKILAEIVGYGATCDAYHMTAPDPTGEGAAHAMQQALLEAKIEPNQVGYINAHGTATHANDEGESIAINNVFGENSSVYVSSTKSMTGHLLGAAGAVEAVATIAALQQGKLPANVGLENQDEKCKINVVKTNAMPVNNLQYAISNSLGFGGHNAVLALKKWSEQ</sequence>
<dbReference type="GO" id="GO:0006633">
    <property type="term" value="P:fatty acid biosynthetic process"/>
    <property type="evidence" value="ECO:0007669"/>
    <property type="project" value="UniProtKB-UniRule"/>
</dbReference>
<dbReference type="FunFam" id="3.40.47.10:FF:000018">
    <property type="entry name" value="3-oxoacyl-[acyl-carrier-protein] synthase 2"/>
    <property type="match status" value="1"/>
</dbReference>
<dbReference type="Gene3D" id="3.40.47.10">
    <property type="match status" value="1"/>
</dbReference>
<keyword evidence="6 14" id="KW-0808">Transferase</keyword>
<evidence type="ECO:0000256" key="13">
    <source>
        <dbReference type="ARBA" id="ARBA00047659"/>
    </source>
</evidence>
<comment type="function">
    <text evidence="11 14">Involved in the type II fatty acid elongation cycle. Catalyzes the elongation of a wide range of acyl-ACP by the addition of two carbons from malonyl-ACP to an acyl acceptor. Can efficiently catalyze the conversion of palmitoleoyl-ACP (cis-hexadec-9-enoyl-ACP) to cis-vaccenoyl-ACP (cis-octadec-11-enoyl-ACP), an essential step in the thermal regulation of fatty acid composition.</text>
</comment>
<evidence type="ECO:0000256" key="8">
    <source>
        <dbReference type="ARBA" id="ARBA00023098"/>
    </source>
</evidence>
<dbReference type="PANTHER" id="PTHR11712">
    <property type="entry name" value="POLYKETIDE SYNTHASE-RELATED"/>
    <property type="match status" value="1"/>
</dbReference>
<proteinExistence type="inferred from homology"/>
<evidence type="ECO:0000313" key="19">
    <source>
        <dbReference type="Proteomes" id="UP001139006"/>
    </source>
</evidence>
<keyword evidence="7" id="KW-0276">Fatty acid metabolism</keyword>
<dbReference type="InterPro" id="IPR014031">
    <property type="entry name" value="Ketoacyl_synth_C"/>
</dbReference>
<keyword evidence="10 14" id="KW-0012">Acyltransferase</keyword>